<proteinExistence type="predicted"/>
<organism evidence="2 3">
    <name type="scientific">Pseudoneobacillus rhizosphaerae</name>
    <dbReference type="NCBI Taxonomy" id="2880968"/>
    <lineage>
        <taxon>Bacteria</taxon>
        <taxon>Bacillati</taxon>
        <taxon>Bacillota</taxon>
        <taxon>Bacilli</taxon>
        <taxon>Bacillales</taxon>
        <taxon>Bacillaceae</taxon>
        <taxon>Pseudoneobacillus</taxon>
    </lineage>
</organism>
<evidence type="ECO:0000313" key="3">
    <source>
        <dbReference type="Proteomes" id="UP000789845"/>
    </source>
</evidence>
<accession>A0A9C7G988</accession>
<keyword evidence="3" id="KW-1185">Reference proteome</keyword>
<keyword evidence="1" id="KW-0812">Transmembrane</keyword>
<sequence length="65" mass="7310">MSESLIKMWISLAGMGFMFLSIILIYFTRYKLKGIIKIITGIIAYILMILSGIIIFFIVFSGPTG</sequence>
<name>A0A9C7G988_9BACI</name>
<feature type="transmembrane region" description="Helical" evidence="1">
    <location>
        <begin position="39"/>
        <end position="60"/>
    </location>
</feature>
<feature type="transmembrane region" description="Helical" evidence="1">
    <location>
        <begin position="6"/>
        <end position="27"/>
    </location>
</feature>
<evidence type="ECO:0000313" key="2">
    <source>
        <dbReference type="EMBL" id="CAG9608314.1"/>
    </source>
</evidence>
<reference evidence="2" key="1">
    <citation type="submission" date="2021-10" db="EMBL/GenBank/DDBJ databases">
        <authorList>
            <person name="Criscuolo A."/>
        </authorList>
    </citation>
    <scope>NUCLEOTIDE SEQUENCE</scope>
    <source>
        <strain evidence="2">CIP111885</strain>
    </source>
</reference>
<comment type="caution">
    <text evidence="2">The sequence shown here is derived from an EMBL/GenBank/DDBJ whole genome shotgun (WGS) entry which is preliminary data.</text>
</comment>
<evidence type="ECO:0008006" key="4">
    <source>
        <dbReference type="Google" id="ProtNLM"/>
    </source>
</evidence>
<protein>
    <recommendedName>
        <fullName evidence="4">DUF2768 domain-containing protein</fullName>
    </recommendedName>
</protein>
<dbReference type="Pfam" id="PF10966">
    <property type="entry name" value="DUF2768"/>
    <property type="match status" value="1"/>
</dbReference>
<dbReference type="RefSeq" id="WP_230496551.1">
    <property type="nucleotide sequence ID" value="NZ_CAKJTG010000009.1"/>
</dbReference>
<dbReference type="AlphaFoldDB" id="A0A9C7G988"/>
<dbReference type="EMBL" id="CAKJTG010000009">
    <property type="protein sequence ID" value="CAG9608314.1"/>
    <property type="molecule type" value="Genomic_DNA"/>
</dbReference>
<gene>
    <name evidence="2" type="ORF">NEOCIP111885_02006</name>
</gene>
<dbReference type="InterPro" id="IPR020076">
    <property type="entry name" value="DUF2768"/>
</dbReference>
<keyword evidence="1" id="KW-1133">Transmembrane helix</keyword>
<dbReference type="Proteomes" id="UP000789845">
    <property type="component" value="Unassembled WGS sequence"/>
</dbReference>
<keyword evidence="1" id="KW-0472">Membrane</keyword>
<evidence type="ECO:0000256" key="1">
    <source>
        <dbReference type="SAM" id="Phobius"/>
    </source>
</evidence>